<keyword evidence="3" id="KW-1185">Reference proteome</keyword>
<name>A0ABP1PJU7_9HEXA</name>
<evidence type="ECO:0000256" key="1">
    <source>
        <dbReference type="SAM" id="SignalP"/>
    </source>
</evidence>
<dbReference type="Proteomes" id="UP001642540">
    <property type="component" value="Unassembled WGS sequence"/>
</dbReference>
<comment type="caution">
    <text evidence="2">The sequence shown here is derived from an EMBL/GenBank/DDBJ whole genome shotgun (WGS) entry which is preliminary data.</text>
</comment>
<feature type="chain" id="PRO_5045824459" evidence="1">
    <location>
        <begin position="23"/>
        <end position="171"/>
    </location>
</feature>
<reference evidence="2 3" key="1">
    <citation type="submission" date="2024-08" db="EMBL/GenBank/DDBJ databases">
        <authorList>
            <person name="Cucini C."/>
            <person name="Frati F."/>
        </authorList>
    </citation>
    <scope>NUCLEOTIDE SEQUENCE [LARGE SCALE GENOMIC DNA]</scope>
</reference>
<dbReference type="EMBL" id="CAXLJM020000004">
    <property type="protein sequence ID" value="CAL8069524.1"/>
    <property type="molecule type" value="Genomic_DNA"/>
</dbReference>
<organism evidence="2 3">
    <name type="scientific">Orchesella dallaii</name>
    <dbReference type="NCBI Taxonomy" id="48710"/>
    <lineage>
        <taxon>Eukaryota</taxon>
        <taxon>Metazoa</taxon>
        <taxon>Ecdysozoa</taxon>
        <taxon>Arthropoda</taxon>
        <taxon>Hexapoda</taxon>
        <taxon>Collembola</taxon>
        <taxon>Entomobryomorpha</taxon>
        <taxon>Entomobryoidea</taxon>
        <taxon>Orchesellidae</taxon>
        <taxon>Orchesellinae</taxon>
        <taxon>Orchesella</taxon>
    </lineage>
</organism>
<evidence type="ECO:0000313" key="3">
    <source>
        <dbReference type="Proteomes" id="UP001642540"/>
    </source>
</evidence>
<evidence type="ECO:0000313" key="2">
    <source>
        <dbReference type="EMBL" id="CAL8069524.1"/>
    </source>
</evidence>
<accession>A0ABP1PJU7</accession>
<gene>
    <name evidence="2" type="ORF">ODALV1_LOCUS813</name>
</gene>
<proteinExistence type="predicted"/>
<protein>
    <submittedName>
        <fullName evidence="2">Uncharacterized protein</fullName>
    </submittedName>
</protein>
<keyword evidence="1" id="KW-0732">Signal</keyword>
<sequence>MCIINLRLLYIYTGSLTFSSWAVVLEDVPVKRVKSIFESTPSKSLIVVKSLDPLDIVGVIFPTAVENLISKTIRMQDEKCTELPLNKVEDLISTNYTMLPMAGGMIGEIEDAFKSGITTVILYRVTRVYNEEAGVVERKHPIAAVTKADLKRWIGEIENHHNMTSSIENED</sequence>
<feature type="signal peptide" evidence="1">
    <location>
        <begin position="1"/>
        <end position="22"/>
    </location>
</feature>